<dbReference type="EMBL" id="BSXV01005208">
    <property type="protein sequence ID" value="GMF01895.1"/>
    <property type="molecule type" value="Genomic_DNA"/>
</dbReference>
<name>A0ACB5U514_CANBO</name>
<keyword evidence="2" id="KW-1185">Reference proteome</keyword>
<sequence>MEIDSSIINLNDIKEINLENISANNFVITDAEMSQLIDNGNSLYSDITNIIKATLNNDLNSNSKKPELEIDTTNIEKEIAKVVEIEVNNNNNINNNKNENDQVQDQNRNDNVDFVINDLETPLKNIVAQATSDSFNSVASTNNASPSINLAEKIKNLKDEEKKFGTHSSEQRWPLSPTDNSSSFNLLDTFF</sequence>
<proteinExistence type="predicted"/>
<protein>
    <submittedName>
        <fullName evidence="1">Unnamed protein product</fullName>
    </submittedName>
</protein>
<comment type="caution">
    <text evidence="1">The sequence shown here is derived from an EMBL/GenBank/DDBJ whole genome shotgun (WGS) entry which is preliminary data.</text>
</comment>
<organism evidence="1 2">
    <name type="scientific">Candida boidinii</name>
    <name type="common">Yeast</name>
    <dbReference type="NCBI Taxonomy" id="5477"/>
    <lineage>
        <taxon>Eukaryota</taxon>
        <taxon>Fungi</taxon>
        <taxon>Dikarya</taxon>
        <taxon>Ascomycota</taxon>
        <taxon>Saccharomycotina</taxon>
        <taxon>Pichiomycetes</taxon>
        <taxon>Pichiales</taxon>
        <taxon>Pichiaceae</taxon>
        <taxon>Ogataea</taxon>
        <taxon>Ogataea/Candida clade</taxon>
    </lineage>
</organism>
<accession>A0ACB5U514</accession>
<evidence type="ECO:0000313" key="2">
    <source>
        <dbReference type="Proteomes" id="UP001165101"/>
    </source>
</evidence>
<gene>
    <name evidence="1" type="ORF">Cboi01_000597600</name>
</gene>
<reference evidence="1" key="1">
    <citation type="submission" date="2023-04" db="EMBL/GenBank/DDBJ databases">
        <title>Candida boidinii NBRC 1967.</title>
        <authorList>
            <person name="Ichikawa N."/>
            <person name="Sato H."/>
            <person name="Tonouchi N."/>
        </authorList>
    </citation>
    <scope>NUCLEOTIDE SEQUENCE</scope>
    <source>
        <strain evidence="1">NBRC 1967</strain>
    </source>
</reference>
<dbReference type="Proteomes" id="UP001165101">
    <property type="component" value="Unassembled WGS sequence"/>
</dbReference>
<evidence type="ECO:0000313" key="1">
    <source>
        <dbReference type="EMBL" id="GMF01895.1"/>
    </source>
</evidence>